<sequence length="167" mass="17546">MTSQYALDIVIAVLVLGYIMWRQTQWRVVDHGKMWRLPIILGIIGVVAIGQSDTAAAGFTPLAIAVLVVEGALAVIVGVWMGGLSQFARNEHGDLVARTGAAGSMLWLLLIAVRIALDVAAVNMGAKVVASGGVILLMLALNRLGRTAVLARRAETLPAQLTSSAAH</sequence>
<dbReference type="OrthoDB" id="4878571at2"/>
<keyword evidence="1" id="KW-0472">Membrane</keyword>
<keyword evidence="3" id="KW-1185">Reference proteome</keyword>
<proteinExistence type="predicted"/>
<accession>A0A5A7S5P6</accession>
<dbReference type="AlphaFoldDB" id="A0A5A7S5P6"/>
<organism evidence="2 3">
    <name type="scientific">Antrihabitans cavernicola</name>
    <dbReference type="NCBI Taxonomy" id="2495913"/>
    <lineage>
        <taxon>Bacteria</taxon>
        <taxon>Bacillati</taxon>
        <taxon>Actinomycetota</taxon>
        <taxon>Actinomycetes</taxon>
        <taxon>Mycobacteriales</taxon>
        <taxon>Nocardiaceae</taxon>
        <taxon>Antrihabitans</taxon>
    </lineage>
</organism>
<reference evidence="2 3" key="1">
    <citation type="submission" date="2019-07" db="EMBL/GenBank/DDBJ databases">
        <title>Rhodococcus cavernicolus sp. nov., isolated from a cave.</title>
        <authorList>
            <person name="Lee S.D."/>
        </authorList>
    </citation>
    <scope>NUCLEOTIDE SEQUENCE [LARGE SCALE GENOMIC DNA]</scope>
    <source>
        <strain evidence="2 3">C1-24</strain>
    </source>
</reference>
<feature type="transmembrane region" description="Helical" evidence="1">
    <location>
        <begin position="34"/>
        <end position="50"/>
    </location>
</feature>
<keyword evidence="1" id="KW-1133">Transmembrane helix</keyword>
<feature type="transmembrane region" description="Helical" evidence="1">
    <location>
        <begin position="128"/>
        <end position="145"/>
    </location>
</feature>
<gene>
    <name evidence="2" type="ORF">FOY51_20005</name>
</gene>
<comment type="caution">
    <text evidence="2">The sequence shown here is derived from an EMBL/GenBank/DDBJ whole genome shotgun (WGS) entry which is preliminary data.</text>
</comment>
<evidence type="ECO:0000313" key="2">
    <source>
        <dbReference type="EMBL" id="KAA0021196.1"/>
    </source>
</evidence>
<feature type="transmembrane region" description="Helical" evidence="1">
    <location>
        <begin position="6"/>
        <end position="22"/>
    </location>
</feature>
<protein>
    <recommendedName>
        <fullName evidence="4">DUF1453 domain-containing protein</fullName>
    </recommendedName>
</protein>
<evidence type="ECO:0008006" key="4">
    <source>
        <dbReference type="Google" id="ProtNLM"/>
    </source>
</evidence>
<dbReference type="Proteomes" id="UP000322244">
    <property type="component" value="Unassembled WGS sequence"/>
</dbReference>
<name>A0A5A7S5P6_9NOCA</name>
<evidence type="ECO:0000256" key="1">
    <source>
        <dbReference type="SAM" id="Phobius"/>
    </source>
</evidence>
<dbReference type="RefSeq" id="WP_149432029.1">
    <property type="nucleotide sequence ID" value="NZ_VLNY01000011.1"/>
</dbReference>
<feature type="transmembrane region" description="Helical" evidence="1">
    <location>
        <begin position="62"/>
        <end position="83"/>
    </location>
</feature>
<dbReference type="EMBL" id="VLNY01000011">
    <property type="protein sequence ID" value="KAA0021196.1"/>
    <property type="molecule type" value="Genomic_DNA"/>
</dbReference>
<feature type="transmembrane region" description="Helical" evidence="1">
    <location>
        <begin position="95"/>
        <end position="116"/>
    </location>
</feature>
<keyword evidence="1" id="KW-0812">Transmembrane</keyword>
<evidence type="ECO:0000313" key="3">
    <source>
        <dbReference type="Proteomes" id="UP000322244"/>
    </source>
</evidence>